<dbReference type="Pfam" id="PF01145">
    <property type="entry name" value="Band_7"/>
    <property type="match status" value="1"/>
</dbReference>
<evidence type="ECO:0000259" key="3">
    <source>
        <dbReference type="Pfam" id="PF08646"/>
    </source>
</evidence>
<dbReference type="SUPFAM" id="SSF50249">
    <property type="entry name" value="Nucleic acid-binding proteins"/>
    <property type="match status" value="2"/>
</dbReference>
<dbReference type="SUPFAM" id="SSF117892">
    <property type="entry name" value="Band 7/SPFH domain"/>
    <property type="match status" value="1"/>
</dbReference>
<dbReference type="PANTHER" id="PTHR43327">
    <property type="entry name" value="STOMATIN-LIKE PROTEIN 2, MITOCHONDRIAL"/>
    <property type="match status" value="1"/>
</dbReference>
<dbReference type="SUPFAM" id="SSF55060">
    <property type="entry name" value="GHMP Kinase, C-terminal domain"/>
    <property type="match status" value="1"/>
</dbReference>
<feature type="compositionally biased region" description="Basic and acidic residues" evidence="1">
    <location>
        <begin position="536"/>
        <end position="547"/>
    </location>
</feature>
<evidence type="ECO:0000256" key="1">
    <source>
        <dbReference type="SAM" id="MobiDB-lite"/>
    </source>
</evidence>
<evidence type="ECO:0000313" key="5">
    <source>
        <dbReference type="Proteomes" id="UP000541444"/>
    </source>
</evidence>
<dbReference type="Gene3D" id="3.30.479.30">
    <property type="entry name" value="Band 7 domain"/>
    <property type="match status" value="1"/>
</dbReference>
<dbReference type="InterPro" id="IPR001107">
    <property type="entry name" value="Band_7"/>
</dbReference>
<dbReference type="EMBL" id="JACGCM010001511">
    <property type="protein sequence ID" value="KAF6154146.1"/>
    <property type="molecule type" value="Genomic_DNA"/>
</dbReference>
<dbReference type="InterPro" id="IPR036554">
    <property type="entry name" value="GHMP_kinase_C_sf"/>
</dbReference>
<organism evidence="4 5">
    <name type="scientific">Kingdonia uniflora</name>
    <dbReference type="NCBI Taxonomy" id="39325"/>
    <lineage>
        <taxon>Eukaryota</taxon>
        <taxon>Viridiplantae</taxon>
        <taxon>Streptophyta</taxon>
        <taxon>Embryophyta</taxon>
        <taxon>Tracheophyta</taxon>
        <taxon>Spermatophyta</taxon>
        <taxon>Magnoliopsida</taxon>
        <taxon>Ranunculales</taxon>
        <taxon>Circaeasteraceae</taxon>
        <taxon>Kingdonia</taxon>
    </lineage>
</organism>
<gene>
    <name evidence="4" type="ORF">GIB67_016398</name>
</gene>
<dbReference type="InterPro" id="IPR050710">
    <property type="entry name" value="Band7/mec-2_domain"/>
</dbReference>
<sequence length="561" mass="63259">MSAAATAVAVNKMFGGVLLESELVLAGLESEAKVSGTDDNGQSGSLGKALSSDKIVESKLTPLTFGIGVIKNAMIGAGAFGCMISGVDPTTIAVTDSELRGEKIGEKMVEVFWKEGNLKATSTDNVFVNVVVSIKYRALSNSATDAFYKLSNTRLQIQAYVFDGIRTSVPKLILDDVFEQKNKISKAVEDELEKAMSAYGKNLGDRTMKLLSGSCYLPQPNKEDTRGEDAHFICDDEQTFGLADSVEGRIIKISETVNQQLKRGFETLKKYVTIQNERGNNLRITLWGSVAAELGRELDQLNGQNTLLVITSLSTNLWNDMVNISSTFSTRIYINLDIPEATIFFNSIQANIELTPTKQGKYFNQNMLDSQTTITQMKSSISNHYAMKDAVFNISATISRIYHEYGFYYDSCNYCKKKVLTRDNKFYCNTGKKTVNHITPRYKLQFDIQDEDDYIQVILFDSQVQMLLENTVAMMKDMFEKEKEDEQFQQLNDREDDRLITFTKSVRKQLFQKNIKAPVSKTPQNDEANEYEPDHEEIIKNQEGDENVREEEDKENEKNER</sequence>
<dbReference type="Gene3D" id="2.40.50.140">
    <property type="entry name" value="Nucleic acid-binding proteins"/>
    <property type="match status" value="2"/>
</dbReference>
<evidence type="ECO:0000259" key="2">
    <source>
        <dbReference type="Pfam" id="PF01145"/>
    </source>
</evidence>
<comment type="caution">
    <text evidence="4">The sequence shown here is derived from an EMBL/GenBank/DDBJ whole genome shotgun (WGS) entry which is preliminary data.</text>
</comment>
<proteinExistence type="predicted"/>
<dbReference type="OrthoDB" id="1931061at2759"/>
<dbReference type="AlphaFoldDB" id="A0A7J7MGZ2"/>
<dbReference type="Pfam" id="PF08646">
    <property type="entry name" value="Rep_fac-A_C"/>
    <property type="match status" value="1"/>
</dbReference>
<reference evidence="4 5" key="1">
    <citation type="journal article" date="2020" name="IScience">
        <title>Genome Sequencing of the Endangered Kingdonia uniflora (Circaeasteraceae, Ranunculales) Reveals Potential Mechanisms of Evolutionary Specialization.</title>
        <authorList>
            <person name="Sun Y."/>
            <person name="Deng T."/>
            <person name="Zhang A."/>
            <person name="Moore M.J."/>
            <person name="Landis J.B."/>
            <person name="Lin N."/>
            <person name="Zhang H."/>
            <person name="Zhang X."/>
            <person name="Huang J."/>
            <person name="Zhang X."/>
            <person name="Sun H."/>
            <person name="Wang H."/>
        </authorList>
    </citation>
    <scope>NUCLEOTIDE SEQUENCE [LARGE SCALE GENOMIC DNA]</scope>
    <source>
        <strain evidence="4">TB1705</strain>
        <tissue evidence="4">Leaf</tissue>
    </source>
</reference>
<feature type="domain" description="Band 7" evidence="2">
    <location>
        <begin position="117"/>
        <end position="200"/>
    </location>
</feature>
<feature type="region of interest" description="Disordered" evidence="1">
    <location>
        <begin position="513"/>
        <end position="561"/>
    </location>
</feature>
<dbReference type="PANTHER" id="PTHR43327:SF34">
    <property type="entry name" value="HYPERSENSITIVE-INDUCED RESPONSE PROTEIN 1-LIKE"/>
    <property type="match status" value="1"/>
</dbReference>
<dbReference type="Proteomes" id="UP000541444">
    <property type="component" value="Unassembled WGS sequence"/>
</dbReference>
<keyword evidence="5" id="KW-1185">Reference proteome</keyword>
<accession>A0A7J7MGZ2</accession>
<evidence type="ECO:0000313" key="4">
    <source>
        <dbReference type="EMBL" id="KAF6154146.1"/>
    </source>
</evidence>
<evidence type="ECO:0008006" key="6">
    <source>
        <dbReference type="Google" id="ProtNLM"/>
    </source>
</evidence>
<dbReference type="InterPro" id="IPR012340">
    <property type="entry name" value="NA-bd_OB-fold"/>
</dbReference>
<feature type="domain" description="Replication factor A C-terminal" evidence="3">
    <location>
        <begin position="392"/>
        <end position="516"/>
    </location>
</feature>
<dbReference type="InterPro" id="IPR036013">
    <property type="entry name" value="Band_7/SPFH_dom_sf"/>
</dbReference>
<name>A0A7J7MGZ2_9MAGN</name>
<dbReference type="Gene3D" id="3.30.70.890">
    <property type="entry name" value="GHMP kinase, C-terminal domain"/>
    <property type="match status" value="1"/>
</dbReference>
<protein>
    <recommendedName>
        <fullName evidence="6">Replication factor A C-terminal domain-containing protein</fullName>
    </recommendedName>
</protein>
<dbReference type="InterPro" id="IPR013955">
    <property type="entry name" value="Rep_factor-A_C"/>
</dbReference>